<evidence type="ECO:0000313" key="1">
    <source>
        <dbReference type="EMBL" id="RKP34455.1"/>
    </source>
</evidence>
<dbReference type="AlphaFoldDB" id="A0A4P9ZMT8"/>
<reference evidence="2" key="1">
    <citation type="journal article" date="2018" name="Nat. Microbiol.">
        <title>Leveraging single-cell genomics to expand the fungal tree of life.</title>
        <authorList>
            <person name="Ahrendt S.R."/>
            <person name="Quandt C.A."/>
            <person name="Ciobanu D."/>
            <person name="Clum A."/>
            <person name="Salamov A."/>
            <person name="Andreopoulos B."/>
            <person name="Cheng J.F."/>
            <person name="Woyke T."/>
            <person name="Pelin A."/>
            <person name="Henrissat B."/>
            <person name="Reynolds N.K."/>
            <person name="Benny G.L."/>
            <person name="Smith M.E."/>
            <person name="James T.Y."/>
            <person name="Grigoriev I.V."/>
        </authorList>
    </citation>
    <scope>NUCLEOTIDE SEQUENCE [LARGE SCALE GENOMIC DNA]</scope>
    <source>
        <strain evidence="2">RSA 468</strain>
    </source>
</reference>
<protein>
    <submittedName>
        <fullName evidence="1">Uncharacterized protein</fullName>
    </submittedName>
</protein>
<gene>
    <name evidence="1" type="ORF">BJ085DRAFT_28441</name>
</gene>
<name>A0A4P9ZMT8_9FUNG</name>
<dbReference type="EMBL" id="ML003196">
    <property type="protein sequence ID" value="RKP34455.1"/>
    <property type="molecule type" value="Genomic_DNA"/>
</dbReference>
<proteinExistence type="predicted"/>
<sequence>MTETSSLKSVMKMIDVFPNNWLILWLSLNASSILPMSSDGANFALSMTTYQMCRSMLEHLALSNFWSTAVFIRGGHCFNVEKDCSGSHERDRLLHPGSAHHIQDHGNALAHLCFAGRGVTLDQEHKMLDIVVDAAKQCEDMIADEEDEVLLVLLEGVAMSERCSAMNLIWSTGIGQWLVT</sequence>
<organism evidence="1 2">
    <name type="scientific">Dimargaris cristalligena</name>
    <dbReference type="NCBI Taxonomy" id="215637"/>
    <lineage>
        <taxon>Eukaryota</taxon>
        <taxon>Fungi</taxon>
        <taxon>Fungi incertae sedis</taxon>
        <taxon>Zoopagomycota</taxon>
        <taxon>Kickxellomycotina</taxon>
        <taxon>Dimargaritomycetes</taxon>
        <taxon>Dimargaritales</taxon>
        <taxon>Dimargaritaceae</taxon>
        <taxon>Dimargaris</taxon>
    </lineage>
</organism>
<evidence type="ECO:0000313" key="2">
    <source>
        <dbReference type="Proteomes" id="UP000268162"/>
    </source>
</evidence>
<keyword evidence="2" id="KW-1185">Reference proteome</keyword>
<dbReference type="Proteomes" id="UP000268162">
    <property type="component" value="Unassembled WGS sequence"/>
</dbReference>
<accession>A0A4P9ZMT8</accession>